<dbReference type="InterPro" id="IPR035986">
    <property type="entry name" value="PKD_dom_sf"/>
</dbReference>
<sequence length="627" mass="69589">MKKHLICLKILCFLIFFQGYGIIGNAQTFDASDFLSSSKNVIEPHKKLGAVTRIKTGPDNTIMSVDVSGQLALCSHADRGHIILDVNGGLPPYTFRWNNLETVQNRYDLLAGTYSVWIQDSVGNEIKERIIIQPPYPLEIEMSEIKETSCLGNNDGEAKINILKGRGEPYKIEWSHGLKNQIHAKNLKNGTYSVKVSDQFDCSKTIYFEIKSNSETMEISESVNHVSCNSAEDGAVSIDVKGGNAPYTFSWSNGAVTNEIKGLAPGDYHVLIKDQKGCSISKTYKINAAAPLEISSEVKSDLLCYNSEEGEISLNIVGGTAPYTYKWSNGADSKDIQNLGKGEYHVKVTDAKGCFVEKTFDITGPEKLTAKIETALDINCELGEAKGVAWVSIQGGKSPYQVKWQNGTTDSREIEIGDDREITVEITDSFGCSVSETIMVDFSTIAAADKLDFNYRKLQFAGEEEILVDEPLLFESAIAEDFIAWEWDFGDGTKSHEKDPIHIFKNPGEFEVVLRAFDMYGCSSVLTEEVRINQHEEFFLMPNAFSPNGDGLNDKFHPVAKGIAGYTMDIFNYWGEHVYSNADRDSEGWDGFLNGQVLPNGNYIYKVHYSTSKGEKVQKTGTVTLLR</sequence>
<dbReference type="OrthoDB" id="7794186at2"/>
<feature type="domain" description="PKD" evidence="1">
    <location>
        <begin position="468"/>
        <end position="532"/>
    </location>
</feature>
<proteinExistence type="predicted"/>
<dbReference type="InterPro" id="IPR025667">
    <property type="entry name" value="SprB_repeat"/>
</dbReference>
<dbReference type="Proteomes" id="UP000192333">
    <property type="component" value="Chromosome I"/>
</dbReference>
<dbReference type="EMBL" id="LT838813">
    <property type="protein sequence ID" value="SMD42089.1"/>
    <property type="molecule type" value="Genomic_DNA"/>
</dbReference>
<dbReference type="InterPro" id="IPR013783">
    <property type="entry name" value="Ig-like_fold"/>
</dbReference>
<accession>A0A1W2GZM1</accession>
<dbReference type="SUPFAM" id="SSF49299">
    <property type="entry name" value="PKD domain"/>
    <property type="match status" value="1"/>
</dbReference>
<dbReference type="AlphaFoldDB" id="A0A1W2GZM1"/>
<dbReference type="NCBIfam" id="TIGR04131">
    <property type="entry name" value="Bac_Flav_CTERM"/>
    <property type="match status" value="1"/>
</dbReference>
<dbReference type="RefSeq" id="WP_084118931.1">
    <property type="nucleotide sequence ID" value="NZ_LT838813.1"/>
</dbReference>
<evidence type="ECO:0000259" key="1">
    <source>
        <dbReference type="PROSITE" id="PS50093"/>
    </source>
</evidence>
<dbReference type="Gene3D" id="2.60.40.10">
    <property type="entry name" value="Immunoglobulins"/>
    <property type="match status" value="1"/>
</dbReference>
<evidence type="ECO:0000313" key="3">
    <source>
        <dbReference type="Proteomes" id="UP000192333"/>
    </source>
</evidence>
<name>A0A1W2GZM1_9BACT</name>
<keyword evidence="3" id="KW-1185">Reference proteome</keyword>
<dbReference type="Pfam" id="PF18911">
    <property type="entry name" value="PKD_4"/>
    <property type="match status" value="1"/>
</dbReference>
<dbReference type="Pfam" id="PF13573">
    <property type="entry name" value="SprB"/>
    <property type="match status" value="2"/>
</dbReference>
<evidence type="ECO:0000313" key="2">
    <source>
        <dbReference type="EMBL" id="SMD42089.1"/>
    </source>
</evidence>
<gene>
    <name evidence="2" type="ORF">SAMN00777080_0626</name>
</gene>
<dbReference type="SMART" id="SM00089">
    <property type="entry name" value="PKD"/>
    <property type="match status" value="1"/>
</dbReference>
<dbReference type="InterPro" id="IPR022409">
    <property type="entry name" value="PKD/Chitinase_dom"/>
</dbReference>
<dbReference type="PROSITE" id="PS50093">
    <property type="entry name" value="PKD"/>
    <property type="match status" value="1"/>
</dbReference>
<dbReference type="InterPro" id="IPR000601">
    <property type="entry name" value="PKD_dom"/>
</dbReference>
<dbReference type="InterPro" id="IPR026341">
    <property type="entry name" value="T9SS_type_B"/>
</dbReference>
<dbReference type="Pfam" id="PF13585">
    <property type="entry name" value="CHU_C"/>
    <property type="match status" value="1"/>
</dbReference>
<dbReference type="CDD" id="cd00146">
    <property type="entry name" value="PKD"/>
    <property type="match status" value="1"/>
</dbReference>
<dbReference type="STRING" id="758820.SAMN00777080_0626"/>
<protein>
    <submittedName>
        <fullName evidence="2">Gliding motility-associated C-terminal domain-containing protein</fullName>
    </submittedName>
</protein>
<dbReference type="Gene3D" id="2.60.40.740">
    <property type="match status" value="2"/>
</dbReference>
<organism evidence="2 3">
    <name type="scientific">Aquiflexum balticum DSM 16537</name>
    <dbReference type="NCBI Taxonomy" id="758820"/>
    <lineage>
        <taxon>Bacteria</taxon>
        <taxon>Pseudomonadati</taxon>
        <taxon>Bacteroidota</taxon>
        <taxon>Cytophagia</taxon>
        <taxon>Cytophagales</taxon>
        <taxon>Cyclobacteriaceae</taxon>
        <taxon>Aquiflexum</taxon>
    </lineage>
</organism>
<reference evidence="3" key="1">
    <citation type="submission" date="2017-04" db="EMBL/GenBank/DDBJ databases">
        <authorList>
            <person name="Varghese N."/>
            <person name="Submissions S."/>
        </authorList>
    </citation>
    <scope>NUCLEOTIDE SEQUENCE [LARGE SCALE GENOMIC DNA]</scope>
    <source>
        <strain evidence="3">DSM 16537</strain>
    </source>
</reference>